<organism evidence="1 2">
    <name type="scientific">Winogradskya humida</name>
    <dbReference type="NCBI Taxonomy" id="113566"/>
    <lineage>
        <taxon>Bacteria</taxon>
        <taxon>Bacillati</taxon>
        <taxon>Actinomycetota</taxon>
        <taxon>Actinomycetes</taxon>
        <taxon>Micromonosporales</taxon>
        <taxon>Micromonosporaceae</taxon>
        <taxon>Winogradskya</taxon>
    </lineage>
</organism>
<dbReference type="EMBL" id="BOMN01000010">
    <property type="protein sequence ID" value="GIE17493.1"/>
    <property type="molecule type" value="Genomic_DNA"/>
</dbReference>
<dbReference type="InterPro" id="IPR037883">
    <property type="entry name" value="Knr4/Smi1-like_sf"/>
</dbReference>
<evidence type="ECO:0000313" key="2">
    <source>
        <dbReference type="Proteomes" id="UP000603200"/>
    </source>
</evidence>
<evidence type="ECO:0008006" key="3">
    <source>
        <dbReference type="Google" id="ProtNLM"/>
    </source>
</evidence>
<dbReference type="SUPFAM" id="SSF160631">
    <property type="entry name" value="SMI1/KNR4-like"/>
    <property type="match status" value="1"/>
</dbReference>
<reference evidence="1 2" key="1">
    <citation type="submission" date="2021-01" db="EMBL/GenBank/DDBJ databases">
        <title>Whole genome shotgun sequence of Actinoplanes humidus NBRC 14915.</title>
        <authorList>
            <person name="Komaki H."/>
            <person name="Tamura T."/>
        </authorList>
    </citation>
    <scope>NUCLEOTIDE SEQUENCE [LARGE SCALE GENOMIC DNA]</scope>
    <source>
        <strain evidence="1 2">NBRC 14915</strain>
    </source>
</reference>
<name>A0ABQ3ZFZ4_9ACTN</name>
<protein>
    <recommendedName>
        <fullName evidence="3">SMI1/KNR4 family protein</fullName>
    </recommendedName>
</protein>
<evidence type="ECO:0000313" key="1">
    <source>
        <dbReference type="EMBL" id="GIE17493.1"/>
    </source>
</evidence>
<accession>A0ABQ3ZFZ4</accession>
<comment type="caution">
    <text evidence="1">The sequence shown here is derived from an EMBL/GenBank/DDBJ whole genome shotgun (WGS) entry which is preliminary data.</text>
</comment>
<gene>
    <name evidence="1" type="ORF">Ahu01nite_005950</name>
</gene>
<keyword evidence="2" id="KW-1185">Reference proteome</keyword>
<proteinExistence type="predicted"/>
<sequence length="250" mass="26830">MTLQSPHSGRVSPGSLAVVAGQAAVGSVTTAGLRSMRLLPDSWGRRHDRCVDDLAGLVELLGLPASDAARWRSSDWGAVETVMGAELPGDYKRFVDAYGPGAVDDHLLVCAPDAAIGWTDLLDHNETAQETCRIWFGGGDDDVFGGRPWPLGDSSRWEGDDVPDWFQPGDDLISWGGTPNGDFLFWHVKPGVAPADHPVVLRERGPYFERFESGGFAAVLTGLLTGTVRSRYLSRGLQASHSYAPAGRGD</sequence>
<dbReference type="Proteomes" id="UP000603200">
    <property type="component" value="Unassembled WGS sequence"/>
</dbReference>